<organism evidence="3">
    <name type="scientific">Notodromas monacha</name>
    <dbReference type="NCBI Taxonomy" id="399045"/>
    <lineage>
        <taxon>Eukaryota</taxon>
        <taxon>Metazoa</taxon>
        <taxon>Ecdysozoa</taxon>
        <taxon>Arthropoda</taxon>
        <taxon>Crustacea</taxon>
        <taxon>Oligostraca</taxon>
        <taxon>Ostracoda</taxon>
        <taxon>Podocopa</taxon>
        <taxon>Podocopida</taxon>
        <taxon>Cypridocopina</taxon>
        <taxon>Cypridoidea</taxon>
        <taxon>Cyprididae</taxon>
        <taxon>Notodromas</taxon>
    </lineage>
</organism>
<evidence type="ECO:0000313" key="4">
    <source>
        <dbReference type="Proteomes" id="UP000678499"/>
    </source>
</evidence>
<dbReference type="PANTHER" id="PTHR11792">
    <property type="entry name" value="ARRESTIN"/>
    <property type="match status" value="1"/>
</dbReference>
<dbReference type="GO" id="GO:0007165">
    <property type="term" value="P:signal transduction"/>
    <property type="evidence" value="ECO:0007669"/>
    <property type="project" value="InterPro"/>
</dbReference>
<dbReference type="InterPro" id="IPR014756">
    <property type="entry name" value="Ig_E-set"/>
</dbReference>
<dbReference type="EMBL" id="OA886041">
    <property type="protein sequence ID" value="CAD7282589.1"/>
    <property type="molecule type" value="Genomic_DNA"/>
</dbReference>
<dbReference type="AlphaFoldDB" id="A0A7R9BY09"/>
<accession>A0A7R9BY09</accession>
<comment type="similarity">
    <text evidence="1">Belongs to the arrestin family.</text>
</comment>
<dbReference type="SUPFAM" id="SSF81296">
    <property type="entry name" value="E set domains"/>
    <property type="match status" value="1"/>
</dbReference>
<gene>
    <name evidence="3" type="ORF">NMOB1V02_LOCUS10211</name>
</gene>
<feature type="domain" description="Arrestin-like N-terminal" evidence="2">
    <location>
        <begin position="23"/>
        <end position="166"/>
    </location>
</feature>
<dbReference type="GO" id="GO:0002031">
    <property type="term" value="P:G protein-coupled receptor internalization"/>
    <property type="evidence" value="ECO:0007669"/>
    <property type="project" value="TreeGrafter"/>
</dbReference>
<dbReference type="EMBL" id="CAJPEX010004004">
    <property type="protein sequence ID" value="CAG0922741.1"/>
    <property type="molecule type" value="Genomic_DNA"/>
</dbReference>
<dbReference type="Pfam" id="PF00339">
    <property type="entry name" value="Arrestin_N"/>
    <property type="match status" value="1"/>
</dbReference>
<dbReference type="Proteomes" id="UP000678499">
    <property type="component" value="Unassembled WGS sequence"/>
</dbReference>
<dbReference type="GO" id="GO:0005737">
    <property type="term" value="C:cytoplasm"/>
    <property type="evidence" value="ECO:0007669"/>
    <property type="project" value="TreeGrafter"/>
</dbReference>
<dbReference type="PANTHER" id="PTHR11792:SF17">
    <property type="entry name" value="KURTZ ARRESTIN"/>
    <property type="match status" value="1"/>
</dbReference>
<evidence type="ECO:0000313" key="3">
    <source>
        <dbReference type="EMBL" id="CAD7282589.1"/>
    </source>
</evidence>
<dbReference type="InterPro" id="IPR014753">
    <property type="entry name" value="Arrestin_N"/>
</dbReference>
<name>A0A7R9BY09_9CRUS</name>
<dbReference type="InterPro" id="IPR011021">
    <property type="entry name" value="Arrestin-like_N"/>
</dbReference>
<reference evidence="3" key="1">
    <citation type="submission" date="2020-11" db="EMBL/GenBank/DDBJ databases">
        <authorList>
            <person name="Tran Van P."/>
        </authorList>
    </citation>
    <scope>NUCLEOTIDE SEQUENCE</scope>
</reference>
<evidence type="ECO:0000259" key="2">
    <source>
        <dbReference type="Pfam" id="PF00339"/>
    </source>
</evidence>
<proteinExistence type="inferred from homology"/>
<sequence>MDDNSRRQRIRVLKKSSPNGNITVYLGKQDFVDHLTHVDPIGGVILMNPDDLNNKKVFGKVLPAFRYGCNDPDVVGSTLRKDLCFTTNQIYPPRDEMPARTPTRFQELLLKKLGANAHPFYFEFPLKCPASATLLSAIRDPGKLRGVDYEFRVYVAETAGEKQQKSFTTMAKEIGFVVE</sequence>
<evidence type="ECO:0000256" key="1">
    <source>
        <dbReference type="ARBA" id="ARBA00005298"/>
    </source>
</evidence>
<dbReference type="Gene3D" id="2.60.40.840">
    <property type="match status" value="1"/>
</dbReference>
<keyword evidence="4" id="KW-1185">Reference proteome</keyword>
<dbReference type="PRINTS" id="PR00309">
    <property type="entry name" value="ARRESTIN"/>
</dbReference>
<dbReference type="GO" id="GO:0001664">
    <property type="term" value="F:G protein-coupled receptor binding"/>
    <property type="evidence" value="ECO:0007669"/>
    <property type="project" value="TreeGrafter"/>
</dbReference>
<dbReference type="InterPro" id="IPR000698">
    <property type="entry name" value="Arrestin"/>
</dbReference>
<dbReference type="OrthoDB" id="298939at2759"/>
<protein>
    <recommendedName>
        <fullName evidence="2">Arrestin-like N-terminal domain-containing protein</fullName>
    </recommendedName>
</protein>